<evidence type="ECO:0000256" key="4">
    <source>
        <dbReference type="ARBA" id="ARBA00023239"/>
    </source>
</evidence>
<comment type="caution">
    <text evidence="6">The sequence shown here is derived from an EMBL/GenBank/DDBJ whole genome shotgun (WGS) entry which is preliminary data.</text>
</comment>
<dbReference type="PROSITE" id="PS51891">
    <property type="entry name" value="CENP_V_GFA"/>
    <property type="match status" value="1"/>
</dbReference>
<proteinExistence type="inferred from homology"/>
<dbReference type="Pfam" id="PF04828">
    <property type="entry name" value="GFA"/>
    <property type="match status" value="1"/>
</dbReference>
<feature type="domain" description="CENP-V/GFA" evidence="5">
    <location>
        <begin position="8"/>
        <end position="112"/>
    </location>
</feature>
<evidence type="ECO:0000256" key="1">
    <source>
        <dbReference type="ARBA" id="ARBA00005495"/>
    </source>
</evidence>
<evidence type="ECO:0000313" key="7">
    <source>
        <dbReference type="Proteomes" id="UP001419910"/>
    </source>
</evidence>
<accession>A0ABU9Y0I0</accession>
<sequence length="153" mass="16706">MTDSTLPVEGGCRCGRVRFRVTRPALLTAACHCTGCQKMSASAFSLTMSVPTDGFEVIAGTPVIGGLHGAEVRHHHCDWCKSWVFTRVEPDMGFVNVRATMLDDHAGFVPFVEFWTREKLPWATTSARHSFESQPDSMEAFGPLLAEFAALGG</sequence>
<keyword evidence="7" id="KW-1185">Reference proteome</keyword>
<evidence type="ECO:0000256" key="2">
    <source>
        <dbReference type="ARBA" id="ARBA00022723"/>
    </source>
</evidence>
<dbReference type="EMBL" id="JBDIME010000004">
    <property type="protein sequence ID" value="MEN2789314.1"/>
    <property type="molecule type" value="Genomic_DNA"/>
</dbReference>
<keyword evidence="3" id="KW-0862">Zinc</keyword>
<organism evidence="6 7">
    <name type="scientific">Sphingomonas oligophenolica</name>
    <dbReference type="NCBI Taxonomy" id="301154"/>
    <lineage>
        <taxon>Bacteria</taxon>
        <taxon>Pseudomonadati</taxon>
        <taxon>Pseudomonadota</taxon>
        <taxon>Alphaproteobacteria</taxon>
        <taxon>Sphingomonadales</taxon>
        <taxon>Sphingomonadaceae</taxon>
        <taxon>Sphingomonas</taxon>
    </lineage>
</organism>
<dbReference type="SUPFAM" id="SSF51316">
    <property type="entry name" value="Mss4-like"/>
    <property type="match status" value="1"/>
</dbReference>
<evidence type="ECO:0000313" key="6">
    <source>
        <dbReference type="EMBL" id="MEN2789314.1"/>
    </source>
</evidence>
<gene>
    <name evidence="6" type="ORF">ABC974_06740</name>
</gene>
<dbReference type="Gene3D" id="3.90.1590.10">
    <property type="entry name" value="glutathione-dependent formaldehyde- activating enzyme (gfa)"/>
    <property type="match status" value="1"/>
</dbReference>
<protein>
    <submittedName>
        <fullName evidence="6">GFA family protein</fullName>
    </submittedName>
</protein>
<keyword evidence="2" id="KW-0479">Metal-binding</keyword>
<comment type="similarity">
    <text evidence="1">Belongs to the Gfa family.</text>
</comment>
<dbReference type="Proteomes" id="UP001419910">
    <property type="component" value="Unassembled WGS sequence"/>
</dbReference>
<reference evidence="6 7" key="1">
    <citation type="submission" date="2024-05" db="EMBL/GenBank/DDBJ databases">
        <authorList>
            <person name="Liu Q."/>
            <person name="Xin Y.-H."/>
        </authorList>
    </citation>
    <scope>NUCLEOTIDE SEQUENCE [LARGE SCALE GENOMIC DNA]</scope>
    <source>
        <strain evidence="6 7">CGMCC 1.10181</strain>
    </source>
</reference>
<dbReference type="RefSeq" id="WP_343887385.1">
    <property type="nucleotide sequence ID" value="NZ_BAAAEH010000002.1"/>
</dbReference>
<keyword evidence="4" id="KW-0456">Lyase</keyword>
<dbReference type="PANTHER" id="PTHR33337">
    <property type="entry name" value="GFA DOMAIN-CONTAINING PROTEIN"/>
    <property type="match status" value="1"/>
</dbReference>
<dbReference type="InterPro" id="IPR011057">
    <property type="entry name" value="Mss4-like_sf"/>
</dbReference>
<dbReference type="InterPro" id="IPR006913">
    <property type="entry name" value="CENP-V/GFA"/>
</dbReference>
<evidence type="ECO:0000256" key="3">
    <source>
        <dbReference type="ARBA" id="ARBA00022833"/>
    </source>
</evidence>
<name>A0ABU9Y0I0_9SPHN</name>
<dbReference type="PANTHER" id="PTHR33337:SF40">
    <property type="entry name" value="CENP-V_GFA DOMAIN-CONTAINING PROTEIN-RELATED"/>
    <property type="match status" value="1"/>
</dbReference>
<evidence type="ECO:0000259" key="5">
    <source>
        <dbReference type="PROSITE" id="PS51891"/>
    </source>
</evidence>